<evidence type="ECO:0000256" key="1">
    <source>
        <dbReference type="SAM" id="Phobius"/>
    </source>
</evidence>
<accession>A0AAW8YIK3</accession>
<keyword evidence="1" id="KW-0472">Membrane</keyword>
<dbReference type="RefSeq" id="WP_008842342.1">
    <property type="nucleotide sequence ID" value="NZ_CAKMBA010000004.1"/>
</dbReference>
<gene>
    <name evidence="2" type="ORF">R0G89_06535</name>
</gene>
<name>A0AAW8YIK3_PEDAC</name>
<dbReference type="KEGG" id="paci:A4V11_03100"/>
<dbReference type="Proteomes" id="UP001280897">
    <property type="component" value="Unassembled WGS sequence"/>
</dbReference>
<organism evidence="2 3">
    <name type="scientific">Pediococcus acidilactici</name>
    <dbReference type="NCBI Taxonomy" id="1254"/>
    <lineage>
        <taxon>Bacteria</taxon>
        <taxon>Bacillati</taxon>
        <taxon>Bacillota</taxon>
        <taxon>Bacilli</taxon>
        <taxon>Lactobacillales</taxon>
        <taxon>Lactobacillaceae</taxon>
        <taxon>Pediococcus</taxon>
        <taxon>Pediococcus acidilactici group</taxon>
    </lineage>
</organism>
<reference evidence="2" key="1">
    <citation type="journal article" date="2023" name="PeerJ">
        <title>Selection and evaluation of lactic acid bacteria from chicken feces in Thailand as potential probiotics.</title>
        <authorList>
            <person name="Khurajog B."/>
            <person name="Disastra Y."/>
            <person name="Lawwyne L.D."/>
            <person name="Sirichokchatchawan W."/>
            <person name="Niyomtham W."/>
            <person name="Yindee J."/>
            <person name="Hampson D.J."/>
            <person name="Prapasarakul N."/>
        </authorList>
    </citation>
    <scope>NUCLEOTIDE SEQUENCE</scope>
    <source>
        <strain evidence="2">BF9</strain>
    </source>
</reference>
<keyword evidence="1" id="KW-0812">Transmembrane</keyword>
<reference evidence="2" key="2">
    <citation type="submission" date="2023-10" db="EMBL/GenBank/DDBJ databases">
        <authorList>
            <person name="Khurajog B."/>
        </authorList>
    </citation>
    <scope>NUCLEOTIDE SEQUENCE</scope>
    <source>
        <strain evidence="2">BF9</strain>
    </source>
</reference>
<dbReference type="InterPro" id="IPR016977">
    <property type="entry name" value="ComGF"/>
</dbReference>
<dbReference type="Pfam" id="PF15980">
    <property type="entry name" value="ComGF"/>
    <property type="match status" value="1"/>
</dbReference>
<proteinExistence type="predicted"/>
<comment type="caution">
    <text evidence="2">The sequence shown here is derived from an EMBL/GenBank/DDBJ whole genome shotgun (WGS) entry which is preliminary data.</text>
</comment>
<dbReference type="GeneID" id="57366177"/>
<feature type="transmembrane region" description="Helical" evidence="1">
    <location>
        <begin position="12"/>
        <end position="34"/>
    </location>
</feature>
<evidence type="ECO:0000313" key="3">
    <source>
        <dbReference type="Proteomes" id="UP001280897"/>
    </source>
</evidence>
<evidence type="ECO:0000313" key="2">
    <source>
        <dbReference type="EMBL" id="MDV2621389.1"/>
    </source>
</evidence>
<sequence>MNSGKNYKYGFTLAEAILALLIMVLMVNLTIMAVKATKHKAEADFEDKITEVVQDLESKRHDFRLKEVRPNRLILYSEAQKKRYELEYYSRKNMLRYTPGHMPLMPGVRAVSFKRVGNLVQIKMKVYGGNYSAYAFIPPAEKES</sequence>
<dbReference type="AlphaFoldDB" id="A0AAW8YIK3"/>
<keyword evidence="1" id="KW-1133">Transmembrane helix</keyword>
<protein>
    <submittedName>
        <fullName evidence="2">ComGF family competence protein</fullName>
    </submittedName>
</protein>
<dbReference type="EMBL" id="JAWJAV010000004">
    <property type="protein sequence ID" value="MDV2621389.1"/>
    <property type="molecule type" value="Genomic_DNA"/>
</dbReference>